<dbReference type="Pfam" id="PF07592">
    <property type="entry name" value="DDE_Tnp_ISAZ013"/>
    <property type="match status" value="1"/>
</dbReference>
<comment type="caution">
    <text evidence="1">The sequence shown here is derived from an EMBL/GenBank/DDBJ whole genome shotgun (WGS) entry which is preliminary data.</text>
</comment>
<gene>
    <name evidence="1" type="ORF">B1B_06201</name>
</gene>
<dbReference type="InterPro" id="IPR011518">
    <property type="entry name" value="Transposase_36"/>
</dbReference>
<protein>
    <submittedName>
        <fullName evidence="1">Transposase, Rhodopirellula-type</fullName>
    </submittedName>
</protein>
<dbReference type="NCBIfam" id="NF033519">
    <property type="entry name" value="transpos_ISAzo13"/>
    <property type="match status" value="1"/>
</dbReference>
<organism evidence="1">
    <name type="scientific">mine drainage metagenome</name>
    <dbReference type="NCBI Taxonomy" id="410659"/>
    <lineage>
        <taxon>unclassified sequences</taxon>
        <taxon>metagenomes</taxon>
        <taxon>ecological metagenomes</taxon>
    </lineage>
</organism>
<reference evidence="1" key="1">
    <citation type="submission" date="2013-08" db="EMBL/GenBank/DDBJ databases">
        <authorList>
            <person name="Mendez C."/>
            <person name="Richter M."/>
            <person name="Ferrer M."/>
            <person name="Sanchez J."/>
        </authorList>
    </citation>
    <scope>NUCLEOTIDE SEQUENCE</scope>
</reference>
<sequence length="387" mass="43100">MDNDRQYAWWIKAISGADEVQARRFAAAIALEMGRGGVSKVVELTGMSHLTIDKGIKELKTAEKLEVPERLRSPGGGRKRIEDKDPGIIADLEKIMNENTAGDNMSSLKWSSKSTYKIADQLKLMGHEIDPDTVGRILKENDYSLQANIKNIENGSPVDRDAQFGYINEKAREFIRDGKPVISVDAKKKEIIGEFKNPGRTWNKTGKAKKVNAYDFPNLGIGKAAPYGIYDTGRNEGMVNVGKSHDTSEFAVESIRQWWLLMGKDRYPGAKELMICADGGGSNGSRNRGWKFNLQDLSNQTGISISVCHFPPGTSKWNKIEHRMFSFISMNWKGKPLVSFETVVKLIGSTTTSNGLTITAREDNKEYATGIKHSDEDMTKLHVEPHS</sequence>
<reference evidence="1" key="2">
    <citation type="journal article" date="2014" name="ISME J.">
        <title>Microbial stratification in low pH oxic and suboxic macroscopic growths along an acid mine drainage.</title>
        <authorList>
            <person name="Mendez-Garcia C."/>
            <person name="Mesa V."/>
            <person name="Sprenger R.R."/>
            <person name="Richter M."/>
            <person name="Diez M.S."/>
            <person name="Solano J."/>
            <person name="Bargiela R."/>
            <person name="Golyshina O.V."/>
            <person name="Manteca A."/>
            <person name="Ramos J.L."/>
            <person name="Gallego J.R."/>
            <person name="Llorente I."/>
            <person name="Martins Dos Santos V.A."/>
            <person name="Jensen O.N."/>
            <person name="Pelaez A.I."/>
            <person name="Sanchez J."/>
            <person name="Ferrer M."/>
        </authorList>
    </citation>
    <scope>NUCLEOTIDE SEQUENCE</scope>
</reference>
<dbReference type="EMBL" id="AUZY01003946">
    <property type="protein sequence ID" value="EQD66259.1"/>
    <property type="molecule type" value="Genomic_DNA"/>
</dbReference>
<proteinExistence type="predicted"/>
<name>T1CIB3_9ZZZZ</name>
<accession>T1CIB3</accession>
<evidence type="ECO:0000313" key="1">
    <source>
        <dbReference type="EMBL" id="EQD66259.1"/>
    </source>
</evidence>
<feature type="non-terminal residue" evidence="1">
    <location>
        <position position="387"/>
    </location>
</feature>
<dbReference type="AlphaFoldDB" id="T1CIB3"/>